<dbReference type="FunFam" id="3.90.780.10:FF:000001">
    <property type="entry name" value="NT5E isoform 3"/>
    <property type="match status" value="1"/>
</dbReference>
<keyword evidence="6 9" id="KW-0547">Nucleotide-binding</keyword>
<dbReference type="GeneTree" id="ENSGT00530000063775"/>
<evidence type="ECO:0000313" key="13">
    <source>
        <dbReference type="Proteomes" id="UP001501940"/>
    </source>
</evidence>
<dbReference type="Gene3D" id="3.60.21.10">
    <property type="match status" value="1"/>
</dbReference>
<evidence type="ECO:0000313" key="12">
    <source>
        <dbReference type="Ensembl" id="ENSAOCP00000072068.1"/>
    </source>
</evidence>
<dbReference type="InterPro" id="IPR036907">
    <property type="entry name" value="5'-Nucleotdase_C_sf"/>
</dbReference>
<dbReference type="InterPro" id="IPR006146">
    <property type="entry name" value="5'-Nucleotdase_CS"/>
</dbReference>
<dbReference type="GO" id="GO:0005886">
    <property type="term" value="C:plasma membrane"/>
    <property type="evidence" value="ECO:0007669"/>
    <property type="project" value="TreeGrafter"/>
</dbReference>
<feature type="chain" id="PRO_5043110645" description="5'-nucleotidase" evidence="9">
    <location>
        <begin position="32"/>
        <end position="593"/>
    </location>
</feature>
<dbReference type="PROSITE" id="PS00785">
    <property type="entry name" value="5_NUCLEOTIDASE_1"/>
    <property type="match status" value="1"/>
</dbReference>
<organism evidence="12 13">
    <name type="scientific">Amphiprion ocellaris</name>
    <name type="common">Clown anemonefish</name>
    <dbReference type="NCBI Taxonomy" id="80972"/>
    <lineage>
        <taxon>Eukaryota</taxon>
        <taxon>Metazoa</taxon>
        <taxon>Chordata</taxon>
        <taxon>Craniata</taxon>
        <taxon>Vertebrata</taxon>
        <taxon>Euteleostomi</taxon>
        <taxon>Actinopterygii</taxon>
        <taxon>Neopterygii</taxon>
        <taxon>Teleostei</taxon>
        <taxon>Neoteleostei</taxon>
        <taxon>Acanthomorphata</taxon>
        <taxon>Ovalentaria</taxon>
        <taxon>Pomacentridae</taxon>
        <taxon>Amphiprion</taxon>
    </lineage>
</organism>
<accession>A0AAQ6A147</accession>
<dbReference type="PANTHER" id="PTHR11575">
    <property type="entry name" value="5'-NUCLEOTIDASE-RELATED"/>
    <property type="match status" value="1"/>
</dbReference>
<evidence type="ECO:0000256" key="4">
    <source>
        <dbReference type="ARBA" id="ARBA00022723"/>
    </source>
</evidence>
<dbReference type="Ensembl" id="ENSAOCT00000065624.1">
    <property type="protein sequence ID" value="ENSAOCP00000072068.1"/>
    <property type="gene ID" value="ENSAOCG00000014242.2"/>
</dbReference>
<proteinExistence type="inferred from homology"/>
<feature type="signal peptide" evidence="9">
    <location>
        <begin position="1"/>
        <end position="31"/>
    </location>
</feature>
<evidence type="ECO:0000256" key="3">
    <source>
        <dbReference type="ARBA" id="ARBA00012643"/>
    </source>
</evidence>
<dbReference type="Proteomes" id="UP001501940">
    <property type="component" value="Chromosome 12"/>
</dbReference>
<evidence type="ECO:0000256" key="2">
    <source>
        <dbReference type="ARBA" id="ARBA00006654"/>
    </source>
</evidence>
<dbReference type="GO" id="GO:0046872">
    <property type="term" value="F:metal ion binding"/>
    <property type="evidence" value="ECO:0007669"/>
    <property type="project" value="UniProtKB-KW"/>
</dbReference>
<comment type="catalytic activity">
    <reaction evidence="1">
        <text>a ribonucleoside 5'-phosphate + H2O = a ribonucleoside + phosphate</text>
        <dbReference type="Rhea" id="RHEA:12484"/>
        <dbReference type="ChEBI" id="CHEBI:15377"/>
        <dbReference type="ChEBI" id="CHEBI:18254"/>
        <dbReference type="ChEBI" id="CHEBI:43474"/>
        <dbReference type="ChEBI" id="CHEBI:58043"/>
        <dbReference type="EC" id="3.1.3.5"/>
    </reaction>
</comment>
<dbReference type="CDD" id="cd07409">
    <property type="entry name" value="MPP_CD73_N"/>
    <property type="match status" value="1"/>
</dbReference>
<evidence type="ECO:0000256" key="9">
    <source>
        <dbReference type="RuleBase" id="RU362119"/>
    </source>
</evidence>
<protein>
    <recommendedName>
        <fullName evidence="3">5'-nucleotidase</fullName>
        <ecNumber evidence="3">3.1.3.5</ecNumber>
    </recommendedName>
    <alternativeName>
        <fullName evidence="8">Ecto-5'-nucleotidase</fullName>
    </alternativeName>
</protein>
<dbReference type="InterPro" id="IPR029052">
    <property type="entry name" value="Metallo-depent_PP-like"/>
</dbReference>
<evidence type="ECO:0000256" key="6">
    <source>
        <dbReference type="ARBA" id="ARBA00022741"/>
    </source>
</evidence>
<keyword evidence="13" id="KW-1185">Reference proteome</keyword>
<keyword evidence="5 9" id="KW-0732">Signal</keyword>
<dbReference type="GO" id="GO:0006196">
    <property type="term" value="P:AMP catabolic process"/>
    <property type="evidence" value="ECO:0007669"/>
    <property type="project" value="TreeGrafter"/>
</dbReference>
<evidence type="ECO:0000256" key="1">
    <source>
        <dbReference type="ARBA" id="ARBA00000815"/>
    </source>
</evidence>
<evidence type="ECO:0000259" key="10">
    <source>
        <dbReference type="Pfam" id="PF00149"/>
    </source>
</evidence>
<reference evidence="12 13" key="1">
    <citation type="submission" date="2022-01" db="EMBL/GenBank/DDBJ databases">
        <title>A chromosome-scale genome assembly of the false clownfish, Amphiprion ocellaris.</title>
        <authorList>
            <person name="Ryu T."/>
        </authorList>
    </citation>
    <scope>NUCLEOTIDE SEQUENCE [LARGE SCALE GENOMIC DNA]</scope>
</reference>
<dbReference type="GO" id="GO:0008253">
    <property type="term" value="F:5'-nucleotidase activity"/>
    <property type="evidence" value="ECO:0007669"/>
    <property type="project" value="UniProtKB-EC"/>
</dbReference>
<evidence type="ECO:0000256" key="8">
    <source>
        <dbReference type="ARBA" id="ARBA00029793"/>
    </source>
</evidence>
<sequence>MEALRPERSAAPRLCLLLLLLLGSSVSPLVAWDLVLLHTNDVHARVEETSVHSGKCSNKGGGCFAGVARRATMIRRIRTSESNVLLLDAGDQFQGTVWFNYYKGAEAAHFMNTLQYDAMVFGNHEFDNGVDGLMKPFMEKIKCPVLSANIKPDRTLAPTFGNSYSPYKIFTVGDQKVGVVGYTSQETPALSRPGPHLEFEDEVSSLQLQVNKLQTLGINKIIALGHSGFTVDQEIAKKVRGVDVVIGGHTNTFLYTGTPPSFEVPAGPYPFMVKSEDGRQVPVVQAYAFGKYLGHLKVTFDDAGNVVRSTGNPILLDSSIPQDPDVLSDVEEWKKSLANYSAQVVGKTLVFMNGTTEECRFRECNLGNLICDAMVANYIRFPDDLEWNHVSACLFNGGGIRTSIDETSRNGSITMEDLISVLPFGGTFDLVQLKGSTLRKAFEHSVRRYGKSTGEFLQVSGFHVEFDLSKPAGNRIRSLSILCTYCRVPHYEPVEDETVYTVVLPSYMVKGGDGFSMIKNETLKHNSGDLDISVVSKYIIQRKKVYPSVEGRIKIYNSASGLLGQSTPLLHSFWSILLFLNSVTAISFRIIQN</sequence>
<dbReference type="Gene3D" id="3.90.780.10">
    <property type="entry name" value="5'-Nucleotidase, C-terminal domain"/>
    <property type="match status" value="1"/>
</dbReference>
<dbReference type="InterPro" id="IPR008334">
    <property type="entry name" value="5'-Nucleotdase_C"/>
</dbReference>
<dbReference type="EC" id="3.1.3.5" evidence="3"/>
<dbReference type="PANTHER" id="PTHR11575:SF24">
    <property type="entry name" value="5'-NUCLEOTIDASE"/>
    <property type="match status" value="1"/>
</dbReference>
<dbReference type="InterPro" id="IPR006179">
    <property type="entry name" value="5_nucleotidase/apyrase"/>
</dbReference>
<dbReference type="PRINTS" id="PR01607">
    <property type="entry name" value="APYRASEFAMLY"/>
</dbReference>
<dbReference type="SUPFAM" id="SSF55816">
    <property type="entry name" value="5'-nucleotidase (syn. UDP-sugar hydrolase), C-terminal domain"/>
    <property type="match status" value="1"/>
</dbReference>
<dbReference type="SUPFAM" id="SSF56300">
    <property type="entry name" value="Metallo-dependent phosphatases"/>
    <property type="match status" value="1"/>
</dbReference>
<comment type="similarity">
    <text evidence="2 9">Belongs to the 5'-nucleotidase family.</text>
</comment>
<evidence type="ECO:0000256" key="5">
    <source>
        <dbReference type="ARBA" id="ARBA00022729"/>
    </source>
</evidence>
<dbReference type="FunFam" id="3.60.21.10:FF:000020">
    <property type="entry name" value="NT5E isoform 4"/>
    <property type="match status" value="1"/>
</dbReference>
<dbReference type="AlphaFoldDB" id="A0AAQ6A147"/>
<name>A0AAQ6A147_AMPOC</name>
<dbReference type="Pfam" id="PF02872">
    <property type="entry name" value="5_nucleotid_C"/>
    <property type="match status" value="1"/>
</dbReference>
<feature type="domain" description="Calcineurin-like phosphoesterase" evidence="10">
    <location>
        <begin position="36"/>
        <end position="250"/>
    </location>
</feature>
<evidence type="ECO:0000259" key="11">
    <source>
        <dbReference type="Pfam" id="PF02872"/>
    </source>
</evidence>
<keyword evidence="4" id="KW-0479">Metal-binding</keyword>
<keyword evidence="7 9" id="KW-0378">Hydrolase</keyword>
<feature type="domain" description="5'-Nucleotidase C-terminal" evidence="11">
    <location>
        <begin position="344"/>
        <end position="519"/>
    </location>
</feature>
<dbReference type="InterPro" id="IPR004843">
    <property type="entry name" value="Calcineurin-like_PHP"/>
</dbReference>
<gene>
    <name evidence="12" type="primary">NT5E</name>
</gene>
<dbReference type="Pfam" id="PF00149">
    <property type="entry name" value="Metallophos"/>
    <property type="match status" value="1"/>
</dbReference>
<reference evidence="12" key="3">
    <citation type="submission" date="2025-09" db="UniProtKB">
        <authorList>
            <consortium name="Ensembl"/>
        </authorList>
    </citation>
    <scope>IDENTIFICATION</scope>
</reference>
<evidence type="ECO:0000256" key="7">
    <source>
        <dbReference type="ARBA" id="ARBA00022801"/>
    </source>
</evidence>
<dbReference type="GO" id="GO:0000166">
    <property type="term" value="F:nucleotide binding"/>
    <property type="evidence" value="ECO:0007669"/>
    <property type="project" value="UniProtKB-KW"/>
</dbReference>
<reference evidence="12" key="2">
    <citation type="submission" date="2025-08" db="UniProtKB">
        <authorList>
            <consortium name="Ensembl"/>
        </authorList>
    </citation>
    <scope>IDENTIFICATION</scope>
</reference>